<sequence length="121" mass="13797">MGDENNGDWVVKESWGRLIVSVDGKKINITDALKEKGYFYYDYRDDANILHRLYIVKNAGGTKDYAERWYSQQEWLPELGMGGGSRGMSGPLGQAIVLAEIDVKEDGKDLDTMLKKRLEKY</sequence>
<organism evidence="1 2">
    <name type="scientific">Paenibacillus baimaensis</name>
    <dbReference type="NCBI Taxonomy" id="2982185"/>
    <lineage>
        <taxon>Bacteria</taxon>
        <taxon>Bacillati</taxon>
        <taxon>Bacillota</taxon>
        <taxon>Bacilli</taxon>
        <taxon>Bacillales</taxon>
        <taxon>Paenibacillaceae</taxon>
        <taxon>Paenibacillus</taxon>
    </lineage>
</organism>
<evidence type="ECO:0000313" key="2">
    <source>
        <dbReference type="Proteomes" id="UP001652445"/>
    </source>
</evidence>
<comment type="caution">
    <text evidence="1">The sequence shown here is derived from an EMBL/GenBank/DDBJ whole genome shotgun (WGS) entry which is preliminary data.</text>
</comment>
<keyword evidence="2" id="KW-1185">Reference proteome</keyword>
<dbReference type="Proteomes" id="UP001652445">
    <property type="component" value="Unassembled WGS sequence"/>
</dbReference>
<dbReference type="EMBL" id="JAOQIO010000068">
    <property type="protein sequence ID" value="MCU6793797.1"/>
    <property type="molecule type" value="Genomic_DNA"/>
</dbReference>
<evidence type="ECO:0000313" key="1">
    <source>
        <dbReference type="EMBL" id="MCU6793797.1"/>
    </source>
</evidence>
<reference evidence="1 2" key="1">
    <citation type="submission" date="2022-09" db="EMBL/GenBank/DDBJ databases">
        <authorList>
            <person name="Han X.L."/>
            <person name="Wang Q."/>
            <person name="Lu T."/>
        </authorList>
    </citation>
    <scope>NUCLEOTIDE SEQUENCE [LARGE SCALE GENOMIC DNA]</scope>
    <source>
        <strain evidence="1 2">WQ 127069</strain>
    </source>
</reference>
<name>A0ABT2UIU5_9BACL</name>
<protein>
    <submittedName>
        <fullName evidence="1">Uncharacterized protein</fullName>
    </submittedName>
</protein>
<gene>
    <name evidence="1" type="ORF">OB236_16960</name>
</gene>
<proteinExistence type="predicted"/>
<accession>A0ABT2UIU5</accession>
<dbReference type="RefSeq" id="WP_262685029.1">
    <property type="nucleotide sequence ID" value="NZ_JAOQIO010000068.1"/>
</dbReference>